<accession>A0A481TWS9</accession>
<organismHost>
    <name type="scientific">Homo sapiens</name>
    <name type="common">Human</name>
    <dbReference type="NCBI Taxonomy" id="9606"/>
</organismHost>
<protein>
    <submittedName>
        <fullName evidence="1">Uncharacterized protein</fullName>
    </submittedName>
</protein>
<proteinExistence type="predicted"/>
<dbReference type="EMBL" id="MH790661">
    <property type="protein sequence ID" value="QBH85336.1"/>
    <property type="molecule type" value="Genomic_DNA"/>
</dbReference>
<organism evidence="1">
    <name type="scientific">Human herpesvirus 2</name>
    <name type="common">HHV-2</name>
    <name type="synonym">Human herpes simplex virus 2</name>
    <dbReference type="NCBI Taxonomy" id="10310"/>
    <lineage>
        <taxon>Viruses</taxon>
        <taxon>Duplodnaviria</taxon>
        <taxon>Heunggongvirae</taxon>
        <taxon>Peploviricota</taxon>
        <taxon>Herviviricetes</taxon>
        <taxon>Herpesvirales</taxon>
        <taxon>Orthoherpesviridae</taxon>
        <taxon>Alphaherpesvirinae</taxon>
        <taxon>Simplexvirus</taxon>
        <taxon>Simplexvirus humanalpha2</taxon>
    </lineage>
</organism>
<evidence type="ECO:0000313" key="1">
    <source>
        <dbReference type="EMBL" id="QBH85336.1"/>
    </source>
</evidence>
<sequence>MKFCPFFRPALRHLSTPPPPKKTTTNSQMDGCDNKALLLFNQRRVLRV</sequence>
<name>A0A481TWS9_HHV2</name>
<reference evidence="1" key="1">
    <citation type="submission" date="2018-08" db="EMBL/GenBank/DDBJ databases">
        <title>HSV2 whole genome sequences from clinical isolates.</title>
        <authorList>
            <person name="Roychoudhury P."/>
            <person name="Greninger A.L."/>
            <person name="Jerome K.R."/>
            <person name="Johnston C."/>
            <person name="Wald A."/>
            <person name="Xie H."/>
        </authorList>
    </citation>
    <scope>NUCLEOTIDE SEQUENCE</scope>
    <source>
        <strain evidence="1">2000-3429</strain>
    </source>
</reference>